<dbReference type="OrthoDB" id="279863at2"/>
<dbReference type="Proteomes" id="UP000225740">
    <property type="component" value="Unassembled WGS sequence"/>
</dbReference>
<feature type="chain" id="PRO_5013874767" description="Membrane or secreted protein" evidence="2">
    <location>
        <begin position="29"/>
        <end position="159"/>
    </location>
</feature>
<keyword evidence="4" id="KW-1185">Reference proteome</keyword>
<evidence type="ECO:0000313" key="4">
    <source>
        <dbReference type="Proteomes" id="UP000225740"/>
    </source>
</evidence>
<dbReference type="EMBL" id="NIZW01000002">
    <property type="protein sequence ID" value="PHQ36378.1"/>
    <property type="molecule type" value="Genomic_DNA"/>
</dbReference>
<accession>A0A2G1WBG5</accession>
<keyword evidence="2" id="KW-0732">Signal</keyword>
<evidence type="ECO:0008006" key="5">
    <source>
        <dbReference type="Google" id="ProtNLM"/>
    </source>
</evidence>
<organism evidence="3 4">
    <name type="scientific">Rhodopirellula bahusiensis</name>
    <dbReference type="NCBI Taxonomy" id="2014065"/>
    <lineage>
        <taxon>Bacteria</taxon>
        <taxon>Pseudomonadati</taxon>
        <taxon>Planctomycetota</taxon>
        <taxon>Planctomycetia</taxon>
        <taxon>Pirellulales</taxon>
        <taxon>Pirellulaceae</taxon>
        <taxon>Rhodopirellula</taxon>
    </lineage>
</organism>
<protein>
    <recommendedName>
        <fullName evidence="5">Membrane or secreted protein</fullName>
    </recommendedName>
</protein>
<evidence type="ECO:0000256" key="1">
    <source>
        <dbReference type="SAM" id="MobiDB-lite"/>
    </source>
</evidence>
<name>A0A2G1WBG5_9BACT</name>
<evidence type="ECO:0000313" key="3">
    <source>
        <dbReference type="EMBL" id="PHQ36378.1"/>
    </source>
</evidence>
<evidence type="ECO:0000256" key="2">
    <source>
        <dbReference type="SAM" id="SignalP"/>
    </source>
</evidence>
<dbReference type="AlphaFoldDB" id="A0A2G1WBG5"/>
<feature type="region of interest" description="Disordered" evidence="1">
    <location>
        <begin position="115"/>
        <end position="145"/>
    </location>
</feature>
<gene>
    <name evidence="3" type="ORF">CEE69_02950</name>
</gene>
<comment type="caution">
    <text evidence="3">The sequence shown here is derived from an EMBL/GenBank/DDBJ whole genome shotgun (WGS) entry which is preliminary data.</text>
</comment>
<proteinExistence type="predicted"/>
<feature type="signal peptide" evidence="2">
    <location>
        <begin position="1"/>
        <end position="28"/>
    </location>
</feature>
<reference evidence="3 4" key="1">
    <citation type="submission" date="2017-06" db="EMBL/GenBank/DDBJ databases">
        <title>Description of Rhodopirellula bahusiensis sp. nov.</title>
        <authorList>
            <person name="Kizina J."/>
            <person name="Harder J."/>
        </authorList>
    </citation>
    <scope>NUCLEOTIDE SEQUENCE [LARGE SCALE GENOMIC DNA]</scope>
    <source>
        <strain evidence="3 4">SWK21</strain>
    </source>
</reference>
<sequence>MSPFSRRLTVCVCLFVGSQCMVATSVSAQGAEPGAFSKMAQTLNPANWKMPSMPKTPSFRMPTFLVPNADQDRIVERKDGLMTDVKNTASASWQRTKETFNPARLNPMNMFAGAGTEKAPASESDSPGFFSSMFGAPKAATGPEERVANVNDFLGQQRP</sequence>